<dbReference type="PROSITE" id="PS50888">
    <property type="entry name" value="BHLH"/>
    <property type="match status" value="1"/>
</dbReference>
<evidence type="ECO:0000256" key="2">
    <source>
        <dbReference type="ARBA" id="ARBA00023125"/>
    </source>
</evidence>
<dbReference type="GO" id="GO:0046983">
    <property type="term" value="F:protein dimerization activity"/>
    <property type="evidence" value="ECO:0007669"/>
    <property type="project" value="InterPro"/>
</dbReference>
<protein>
    <recommendedName>
        <fullName evidence="5">Pancreas transcription factor 1 subunit alpha</fullName>
    </recommendedName>
    <alternativeName>
        <fullName evidence="6">Pancreas-specific transcription factor 1a</fullName>
    </alternativeName>
</protein>
<comment type="caution">
    <text evidence="9">The sequence shown here is derived from an EMBL/GenBank/DDBJ whole genome shotgun (WGS) entry which is preliminary data.</text>
</comment>
<name>A0A1Y3BS54_EURMA</name>
<dbReference type="InterPro" id="IPR036638">
    <property type="entry name" value="HLH_DNA-bd_sf"/>
</dbReference>
<dbReference type="GO" id="GO:0000977">
    <property type="term" value="F:RNA polymerase II transcription regulatory region sequence-specific DNA binding"/>
    <property type="evidence" value="ECO:0007669"/>
    <property type="project" value="TreeGrafter"/>
</dbReference>
<feature type="region of interest" description="Disordered" evidence="7">
    <location>
        <begin position="137"/>
        <end position="157"/>
    </location>
</feature>
<organism evidence="9 10">
    <name type="scientific">Euroglyphus maynei</name>
    <name type="common">Mayne's house dust mite</name>
    <dbReference type="NCBI Taxonomy" id="6958"/>
    <lineage>
        <taxon>Eukaryota</taxon>
        <taxon>Metazoa</taxon>
        <taxon>Ecdysozoa</taxon>
        <taxon>Arthropoda</taxon>
        <taxon>Chelicerata</taxon>
        <taxon>Arachnida</taxon>
        <taxon>Acari</taxon>
        <taxon>Acariformes</taxon>
        <taxon>Sarcoptiformes</taxon>
        <taxon>Astigmata</taxon>
        <taxon>Psoroptidia</taxon>
        <taxon>Analgoidea</taxon>
        <taxon>Pyroglyphidae</taxon>
        <taxon>Pyroglyphinae</taxon>
        <taxon>Euroglyphus</taxon>
    </lineage>
</organism>
<keyword evidence="2" id="KW-0238">DNA-binding</keyword>
<evidence type="ECO:0000313" key="10">
    <source>
        <dbReference type="Proteomes" id="UP000194236"/>
    </source>
</evidence>
<feature type="domain" description="BHLH" evidence="8">
    <location>
        <begin position="10"/>
        <end position="62"/>
    </location>
</feature>
<feature type="non-terminal residue" evidence="9">
    <location>
        <position position="184"/>
    </location>
</feature>
<evidence type="ECO:0000259" key="8">
    <source>
        <dbReference type="PROSITE" id="PS50888"/>
    </source>
</evidence>
<dbReference type="PANTHER" id="PTHR23349">
    <property type="entry name" value="BASIC HELIX-LOOP-HELIX TRANSCRIPTION FACTOR, TWIST"/>
    <property type="match status" value="1"/>
</dbReference>
<dbReference type="GO" id="GO:0000981">
    <property type="term" value="F:DNA-binding transcription factor activity, RNA polymerase II-specific"/>
    <property type="evidence" value="ECO:0007669"/>
    <property type="project" value="TreeGrafter"/>
</dbReference>
<dbReference type="SUPFAM" id="SSF47459">
    <property type="entry name" value="HLH, helix-loop-helix DNA-binding domain"/>
    <property type="match status" value="1"/>
</dbReference>
<keyword evidence="4" id="KW-0539">Nucleus</keyword>
<dbReference type="InterPro" id="IPR011598">
    <property type="entry name" value="bHLH_dom"/>
</dbReference>
<evidence type="ECO:0000256" key="1">
    <source>
        <dbReference type="ARBA" id="ARBA00023015"/>
    </source>
</evidence>
<evidence type="ECO:0000256" key="6">
    <source>
        <dbReference type="ARBA" id="ARBA00043211"/>
    </source>
</evidence>
<evidence type="ECO:0000256" key="7">
    <source>
        <dbReference type="SAM" id="MobiDB-lite"/>
    </source>
</evidence>
<evidence type="ECO:0000256" key="5">
    <source>
        <dbReference type="ARBA" id="ARBA00041035"/>
    </source>
</evidence>
<proteinExistence type="predicted"/>
<dbReference type="AlphaFoldDB" id="A0A1Y3BS54"/>
<reference evidence="9 10" key="1">
    <citation type="submission" date="2017-03" db="EMBL/GenBank/DDBJ databases">
        <title>Genome Survey of Euroglyphus maynei.</title>
        <authorList>
            <person name="Arlian L.G."/>
            <person name="Morgan M.S."/>
            <person name="Rider S.D."/>
        </authorList>
    </citation>
    <scope>NUCLEOTIDE SEQUENCE [LARGE SCALE GENOMIC DNA]</scope>
    <source>
        <strain evidence="9">Arlian Lab</strain>
        <tissue evidence="9">Whole body</tissue>
    </source>
</reference>
<dbReference type="InterPro" id="IPR050283">
    <property type="entry name" value="E-box_TF_Regulators"/>
</dbReference>
<accession>A0A1Y3BS54</accession>
<dbReference type="Gene3D" id="4.10.280.10">
    <property type="entry name" value="Helix-loop-helix DNA-binding domain"/>
    <property type="match status" value="1"/>
</dbReference>
<keyword evidence="1" id="KW-0805">Transcription regulation</keyword>
<dbReference type="OrthoDB" id="10048995at2759"/>
<dbReference type="Pfam" id="PF00010">
    <property type="entry name" value="HLH"/>
    <property type="match status" value="1"/>
</dbReference>
<evidence type="ECO:0000256" key="3">
    <source>
        <dbReference type="ARBA" id="ARBA00023163"/>
    </source>
</evidence>
<dbReference type="GO" id="GO:0032502">
    <property type="term" value="P:developmental process"/>
    <property type="evidence" value="ECO:0007669"/>
    <property type="project" value="TreeGrafter"/>
</dbReference>
<gene>
    <name evidence="9" type="ORF">BLA29_009847</name>
</gene>
<keyword evidence="3" id="KW-0804">Transcription</keyword>
<dbReference type="Proteomes" id="UP000194236">
    <property type="component" value="Unassembled WGS sequence"/>
</dbReference>
<evidence type="ECO:0000256" key="4">
    <source>
        <dbReference type="ARBA" id="ARBA00023242"/>
    </source>
</evidence>
<evidence type="ECO:0000313" key="9">
    <source>
        <dbReference type="EMBL" id="OTF83831.1"/>
    </source>
</evidence>
<sequence length="184" mass="20793">MVKNIIDVIHHRNNIHIDHIKDMQLIYGNVNGLRSRIPTLPYEKRLSKVDTLRLAIGYIRFLADLVRTGGLSPSNSNSSSSSSSSSNNQTSISMVTAFHNRYGLHNHHHHSNLSHNHHQHCCPPPVKKILIKSHFPFEPSSSDSNTTHNDDDGGNCHHKQLQAELMHSISWESDENKRPGSIQH</sequence>
<dbReference type="EMBL" id="MUJZ01001949">
    <property type="protein sequence ID" value="OTF83831.1"/>
    <property type="molecule type" value="Genomic_DNA"/>
</dbReference>
<dbReference type="PANTHER" id="PTHR23349:SF59">
    <property type="entry name" value="PANCREAS TRANSCRIPTION FACTOR 1 SUBUNIT ALPHA"/>
    <property type="match status" value="1"/>
</dbReference>
<keyword evidence="10" id="KW-1185">Reference proteome</keyword>